<dbReference type="PIRSF" id="PIRSF034586">
    <property type="entry name" value="Vir_effector_SfrC"/>
    <property type="match status" value="1"/>
</dbReference>
<evidence type="ECO:0000313" key="1">
    <source>
        <dbReference type="EMBL" id="MDY0883784.1"/>
    </source>
</evidence>
<sequence>MTEALVNGGKALNEAISHAIDWVKDVRRTAGSVNRVADALIEDLRRGRIKSKRLTRAAKSPLSIGIFGISQAGKSFLVDSLAKGANGRLESQMGSVRLDFMKHVNPPGGGKEATGLVTRFTRSPSQAPADFPVEVGLLSEADVIKILWNSFMNDFDQETIGIGLDPKSISELLRGLTTKKQPHQVPGLTEDDVIDLMDYFQRLSRRIGQQLKGNFWPTACEIAPYLLPVDRAKLFGLLWGNIEALSQIYLKLQAALTAVDHAETLYCELACLVERDASGELTQAKCINNVDILKQLNTDGGDEIRVQPLKGDQPSGVRTIRRGMLAALTTELRFILTERPEATVLEQVDLLDFPGYRGRLQIKDVNQIIEQPIEGQAGVGSYELLLRGKVGFLFERYTENQEMNLLIMCAPSTKQSDVTTIGAVVDTWVRQAQGETAAIRARRPAGLLMVTTMWDLKLQPAANETPDILSVMGDNVIHMVLERFRNLDWVQNWNGQPFNNIFLARKPGVPGILFEQKDGHEVGIAPAQQARMNQLRDYFLASEEVARHIAQPAEAWDAMLKANDGGVGRIVRYLSATADPNHKQQRIHEQFADLARDLHAKLSVYYRGDAGEAAEIKRQRADKLVEILSGNFEAQRFPELLNSMMPDTEQMRSIYMRVDTLVDRGETASANGADGKPAAPAPRAGTSLKSLMAARGMTKTKAGDAKPSSEIVVSDRARRFADAVAGNWIAQLRAMSRLPGLMRYLAMESEIAEMLNEELVAAALRIGLPDRMAQTCSTAELVAAKRRLQFVDEQVLIAERVIADFIMYLGALENRSLQNSFMPERKVFTVEPSRDGLPELEEGRENQQQIIFMTDWLTVLHQAVIENAGFQEGAEITLEQNARLGGIVRELAAQSQS</sequence>
<organism evidence="1 2">
    <name type="scientific">Dongia soli</name>
    <dbReference type="NCBI Taxonomy" id="600628"/>
    <lineage>
        <taxon>Bacteria</taxon>
        <taxon>Pseudomonadati</taxon>
        <taxon>Pseudomonadota</taxon>
        <taxon>Alphaproteobacteria</taxon>
        <taxon>Rhodospirillales</taxon>
        <taxon>Dongiaceae</taxon>
        <taxon>Dongia</taxon>
    </lineage>
</organism>
<dbReference type="EMBL" id="JAXCLW010000003">
    <property type="protein sequence ID" value="MDY0883784.1"/>
    <property type="molecule type" value="Genomic_DNA"/>
</dbReference>
<reference evidence="1 2" key="1">
    <citation type="journal article" date="2016" name="Antonie Van Leeuwenhoek">
        <title>Dongia soli sp. nov., isolated from soil from Dokdo, Korea.</title>
        <authorList>
            <person name="Kim D.U."/>
            <person name="Lee H."/>
            <person name="Kim H."/>
            <person name="Kim S.G."/>
            <person name="Ka J.O."/>
        </authorList>
    </citation>
    <scope>NUCLEOTIDE SEQUENCE [LARGE SCALE GENOMIC DNA]</scope>
    <source>
        <strain evidence="1 2">D78</strain>
    </source>
</reference>
<dbReference type="Proteomes" id="UP001279642">
    <property type="component" value="Unassembled WGS sequence"/>
</dbReference>
<evidence type="ECO:0000313" key="2">
    <source>
        <dbReference type="Proteomes" id="UP001279642"/>
    </source>
</evidence>
<proteinExistence type="predicted"/>
<dbReference type="Pfam" id="PF10139">
    <property type="entry name" value="Virul_Fac"/>
    <property type="match status" value="1"/>
</dbReference>
<gene>
    <name evidence="1" type="ORF">SMD27_13100</name>
</gene>
<dbReference type="RefSeq" id="WP_320508851.1">
    <property type="nucleotide sequence ID" value="NZ_JAXCLW010000003.1"/>
</dbReference>
<dbReference type="InterPro" id="IPR017030">
    <property type="entry name" value="Vir_effector_SfrC"/>
</dbReference>
<accession>A0ABU5EBW7</accession>
<protein>
    <submittedName>
        <fullName evidence="1">Virulence factor SrfC family protein</fullName>
    </submittedName>
</protein>
<keyword evidence="2" id="KW-1185">Reference proteome</keyword>
<name>A0ABU5EBW7_9PROT</name>
<comment type="caution">
    <text evidence="1">The sequence shown here is derived from an EMBL/GenBank/DDBJ whole genome shotgun (WGS) entry which is preliminary data.</text>
</comment>